<keyword evidence="1" id="KW-0812">Transmembrane</keyword>
<reference evidence="2 3" key="2">
    <citation type="submission" date="2018-11" db="EMBL/GenBank/DDBJ databases">
        <authorList>
            <consortium name="Pathogen Informatics"/>
        </authorList>
    </citation>
    <scope>NUCLEOTIDE SEQUENCE [LARGE SCALE GENOMIC DNA]</scope>
</reference>
<dbReference type="AlphaFoldDB" id="A0A0N4XSH0"/>
<evidence type="ECO:0000313" key="2">
    <source>
        <dbReference type="EMBL" id="VDL69063.1"/>
    </source>
</evidence>
<dbReference type="WBParaSite" id="NBR_0000547201-mRNA-1">
    <property type="protein sequence ID" value="NBR_0000547201-mRNA-1"/>
    <property type="gene ID" value="NBR_0000547201"/>
</dbReference>
<keyword evidence="3" id="KW-1185">Reference proteome</keyword>
<keyword evidence="1" id="KW-1133">Transmembrane helix</keyword>
<evidence type="ECO:0000313" key="4">
    <source>
        <dbReference type="WBParaSite" id="NBR_0000547201-mRNA-1"/>
    </source>
</evidence>
<dbReference type="EMBL" id="UYSL01013358">
    <property type="protein sequence ID" value="VDL69063.1"/>
    <property type="molecule type" value="Genomic_DNA"/>
</dbReference>
<evidence type="ECO:0000313" key="3">
    <source>
        <dbReference type="Proteomes" id="UP000271162"/>
    </source>
</evidence>
<organism evidence="4">
    <name type="scientific">Nippostrongylus brasiliensis</name>
    <name type="common">Rat hookworm</name>
    <dbReference type="NCBI Taxonomy" id="27835"/>
    <lineage>
        <taxon>Eukaryota</taxon>
        <taxon>Metazoa</taxon>
        <taxon>Ecdysozoa</taxon>
        <taxon>Nematoda</taxon>
        <taxon>Chromadorea</taxon>
        <taxon>Rhabditida</taxon>
        <taxon>Rhabditina</taxon>
        <taxon>Rhabditomorpha</taxon>
        <taxon>Strongyloidea</taxon>
        <taxon>Heligmosomidae</taxon>
        <taxon>Nippostrongylus</taxon>
    </lineage>
</organism>
<gene>
    <name evidence="2" type="ORF">NBR_LOCUS5474</name>
</gene>
<feature type="transmembrane region" description="Helical" evidence="1">
    <location>
        <begin position="40"/>
        <end position="63"/>
    </location>
</feature>
<reference evidence="4" key="1">
    <citation type="submission" date="2017-02" db="UniProtKB">
        <authorList>
            <consortium name="WormBaseParasite"/>
        </authorList>
    </citation>
    <scope>IDENTIFICATION</scope>
</reference>
<keyword evidence="1" id="KW-0472">Membrane</keyword>
<sequence>MLGGDGTVALCFLRRPSVGVKLLVLIRRSFTAICSSQTELLFRIACFPVLMLLLSLLSTNLLNGAWTSPHTASRILEEALLIVYSVSTLLAITSYDELLSLSVVEHFEGLYSKSLSGLAYCCTAVAIDSASIFMGTAALLW</sequence>
<evidence type="ECO:0000256" key="1">
    <source>
        <dbReference type="SAM" id="Phobius"/>
    </source>
</evidence>
<proteinExistence type="predicted"/>
<feature type="transmembrane region" description="Helical" evidence="1">
    <location>
        <begin position="75"/>
        <end position="95"/>
    </location>
</feature>
<dbReference type="Proteomes" id="UP000271162">
    <property type="component" value="Unassembled WGS sequence"/>
</dbReference>
<feature type="transmembrane region" description="Helical" evidence="1">
    <location>
        <begin position="115"/>
        <end position="140"/>
    </location>
</feature>
<name>A0A0N4XSH0_NIPBR</name>
<accession>A0A0N4XSH0</accession>
<protein>
    <submittedName>
        <fullName evidence="4">Protein RFT1 homolog</fullName>
    </submittedName>
</protein>